<reference evidence="2" key="1">
    <citation type="journal article" date="2021" name="Int. J. Syst. Evol. Microbiol.">
        <title>Bradyrhizobium septentrionale sp. nov. (sv. septentrionale) and Bradyrhizobium quebecense sp. nov. (sv. septentrionale) associated with legumes native to Canada possess rearranged symbiosis genes and numerous insertion sequences.</title>
        <authorList>
            <person name="Bromfield E.S.P."/>
            <person name="Cloutier S."/>
        </authorList>
    </citation>
    <scope>NUCLEOTIDE SEQUENCE</scope>
    <source>
        <strain evidence="2">5S5</strain>
    </source>
</reference>
<gene>
    <name evidence="2" type="ORF">WDK88_04010</name>
</gene>
<dbReference type="RefSeq" id="WP_338822206.1">
    <property type="nucleotide sequence ID" value="NZ_CP147708.1"/>
</dbReference>
<evidence type="ECO:0000256" key="1">
    <source>
        <dbReference type="SAM" id="MobiDB-lite"/>
    </source>
</evidence>
<feature type="compositionally biased region" description="Polar residues" evidence="1">
    <location>
        <begin position="216"/>
        <end position="228"/>
    </location>
</feature>
<dbReference type="EMBL" id="CP147711">
    <property type="protein sequence ID" value="WXC80819.1"/>
    <property type="molecule type" value="Genomic_DNA"/>
</dbReference>
<feature type="region of interest" description="Disordered" evidence="1">
    <location>
        <begin position="216"/>
        <end position="236"/>
    </location>
</feature>
<protein>
    <submittedName>
        <fullName evidence="2">Uncharacterized protein</fullName>
    </submittedName>
</protein>
<organism evidence="2 3">
    <name type="scientific">Bradyrhizobium septentrionale</name>
    <dbReference type="NCBI Taxonomy" id="1404411"/>
    <lineage>
        <taxon>Bacteria</taxon>
        <taxon>Pseudomonadati</taxon>
        <taxon>Pseudomonadota</taxon>
        <taxon>Alphaproteobacteria</taxon>
        <taxon>Hyphomicrobiales</taxon>
        <taxon>Nitrobacteraceae</taxon>
        <taxon>Bradyrhizobium</taxon>
    </lineage>
</organism>
<reference evidence="2" key="2">
    <citation type="submission" date="2024-03" db="EMBL/GenBank/DDBJ databases">
        <authorList>
            <person name="Bromfield E.S.P."/>
            <person name="Cloutier S."/>
        </authorList>
    </citation>
    <scope>NUCLEOTIDE SEQUENCE</scope>
    <source>
        <strain evidence="2">5S5</strain>
    </source>
</reference>
<name>A0ABZ2P105_9BRAD</name>
<sequence length="299" mass="34402">MKKTKPHNSLGPGPFPLHRGPFLFAPRFLSKGDWFREFKALIKETARNLRIEARVHDKGYADRMALIEFDCCEVAVDGIGGLFYLCERGYHDQEDFVPKVWGGLLAPPDRFLEKLTDRQVASFLKSGHEEINTFCNALIRKMKMSFQRALQEGIAVVTCHLGRLNSPREPLDYRLLRRMKIKPINRESYLDEDLELDDALTEDGHRVYELGVSPSTISGTSAATQKTGPSKAGRRRQFDRDEIKRIMNELIKQRGHPRSDRPNWTVATFLEGVKSRMSGDVPTSRWLRKLYNELILNQK</sequence>
<proteinExistence type="predicted"/>
<evidence type="ECO:0000313" key="2">
    <source>
        <dbReference type="EMBL" id="WXC80819.1"/>
    </source>
</evidence>
<dbReference type="Proteomes" id="UP001432046">
    <property type="component" value="Chromosome"/>
</dbReference>
<evidence type="ECO:0000313" key="3">
    <source>
        <dbReference type="Proteomes" id="UP001432046"/>
    </source>
</evidence>
<accession>A0ABZ2P105</accession>
<keyword evidence="3" id="KW-1185">Reference proteome</keyword>